<evidence type="ECO:0000256" key="5">
    <source>
        <dbReference type="ARBA" id="ARBA00022741"/>
    </source>
</evidence>
<feature type="transmembrane region" description="Helical" evidence="11">
    <location>
        <begin position="758"/>
        <end position="778"/>
    </location>
</feature>
<dbReference type="SFLD" id="SFLDG00002">
    <property type="entry name" value="C1.7:_P-type_atpase_like"/>
    <property type="match status" value="1"/>
</dbReference>
<proteinExistence type="inferred from homology"/>
<keyword evidence="4 11" id="KW-0812">Transmembrane</keyword>
<dbReference type="SFLD" id="SFLDS00003">
    <property type="entry name" value="Haloacid_Dehalogenase"/>
    <property type="match status" value="1"/>
</dbReference>
<protein>
    <submittedName>
        <fullName evidence="13">ATPase, P-type (Transporting), HAD superfamily, subfamily IC</fullName>
    </submittedName>
</protein>
<keyword evidence="7" id="KW-1278">Translocase</keyword>
<dbReference type="OrthoDB" id="9814270at2"/>
<comment type="similarity">
    <text evidence="2">Belongs to the cation transport ATPase (P-type) (TC 3.A.3) family. Type IIA subfamily.</text>
</comment>
<name>A0A1M6XMT1_PSETH</name>
<dbReference type="Pfam" id="PF00702">
    <property type="entry name" value="Hydrolase"/>
    <property type="match status" value="1"/>
</dbReference>
<dbReference type="InterPro" id="IPR004014">
    <property type="entry name" value="ATPase_P-typ_cation-transptr_N"/>
</dbReference>
<feature type="transmembrane region" description="Helical" evidence="11">
    <location>
        <begin position="215"/>
        <end position="236"/>
    </location>
</feature>
<evidence type="ECO:0000313" key="13">
    <source>
        <dbReference type="EMBL" id="SHL07218.1"/>
    </source>
</evidence>
<dbReference type="PANTHER" id="PTHR43294:SF21">
    <property type="entry name" value="CATION TRANSPORTING ATPASE"/>
    <property type="match status" value="1"/>
</dbReference>
<evidence type="ECO:0000256" key="6">
    <source>
        <dbReference type="ARBA" id="ARBA00022840"/>
    </source>
</evidence>
<dbReference type="InterPro" id="IPR018303">
    <property type="entry name" value="ATPase_P-typ_P_site"/>
</dbReference>
<dbReference type="Gene3D" id="2.70.150.10">
    <property type="entry name" value="Calcium-transporting ATPase, cytoplasmic transduction domain A"/>
    <property type="match status" value="1"/>
</dbReference>
<evidence type="ECO:0000256" key="4">
    <source>
        <dbReference type="ARBA" id="ARBA00022692"/>
    </source>
</evidence>
<dbReference type="PANTHER" id="PTHR43294">
    <property type="entry name" value="SODIUM/POTASSIUM-TRANSPORTING ATPASE SUBUNIT ALPHA"/>
    <property type="match status" value="1"/>
</dbReference>
<keyword evidence="6" id="KW-0067">ATP-binding</keyword>
<dbReference type="InterPro" id="IPR036412">
    <property type="entry name" value="HAD-like_sf"/>
</dbReference>
<keyword evidence="14" id="KW-1185">Reference proteome</keyword>
<dbReference type="PRINTS" id="PR00121">
    <property type="entry name" value="NAKATPASE"/>
</dbReference>
<evidence type="ECO:0000256" key="10">
    <source>
        <dbReference type="ARBA" id="ARBA00049360"/>
    </source>
</evidence>
<dbReference type="InterPro" id="IPR023214">
    <property type="entry name" value="HAD_sf"/>
</dbReference>
<dbReference type="InterPro" id="IPR044492">
    <property type="entry name" value="P_typ_ATPase_HD_dom"/>
</dbReference>
<evidence type="ECO:0000256" key="9">
    <source>
        <dbReference type="ARBA" id="ARBA00023136"/>
    </source>
</evidence>
<sequence length="856" mass="88085">MTAAGGLSSTEAARRLAADGPNELPARRPPSPVLLALRQLTHFFAIMLWVAAGLAWLGGLPQLAIAIAVVVVINGAFAFVQEYRADRAGQRLQSLLPQHVTVLRDGRRVDVPARDLVRGDVVLLAAGDRICADLAVEQIDGLTVDESMLTGESVPFHPPAGSTVYAGTFVVQGSARAVVLATGSATRLAHIAALTRERTRRPGPLAVRLAQVVRVVATLAVGVGAVFFAVALLLGMDATAGFLLAVGVTVALVPEGLLPTVTLSLARAAHTMAGQNALVRRLESVETLGSTTVICTDKTGTITAGEMSVARVWTPAGQATVDGTGYRPDGAVHPAGPDPAATRAAVTELARSAARCGTGRAVDHDGTWTPVGDPMEVALHVLALRCGVDVERDEADRPESRRIAFDPERRRTCVVVGPPGEETVVVTGAPEAVLRLCAAPGANAAADELAAAGLRVLAVAAGPLPPGAAPDAPAEQVEGALALLGLVGLEDPPRAGVAEAVAACREAQVNLMMITGDHPATAHAIAREVGLATPAGRVLVAADLPEDEHRLGALIDVDGTVIARATPEDKLRIARALRTRGHVVAMTGDGVNDGPALREADIGIAMGRTGTDVAREAADLVLLDDHFATIVTAIRHGRATFANIRRFLTYHLTDNVAETAPFLLWALSGGGVPLALGVLQVLAIDIGTDLLPALALGAEPPSATVLKGPARTGGLVDRRVLTRAFGILGPTEALVQLGAFLTVLLAGGWTWGVTPSPALLAAASGTAFTTVVLGQLANAAACRSERRRVGRWTLHGNPLLAAALAVELVVLGVFLFVPQVAGVLGHAAPTPLGWALAALVVPAVLVVDTLVKRRSG</sequence>
<evidence type="ECO:0000256" key="2">
    <source>
        <dbReference type="ARBA" id="ARBA00005675"/>
    </source>
</evidence>
<keyword evidence="5" id="KW-0547">Nucleotide-binding</keyword>
<dbReference type="GO" id="GO:0016887">
    <property type="term" value="F:ATP hydrolysis activity"/>
    <property type="evidence" value="ECO:0007669"/>
    <property type="project" value="InterPro"/>
</dbReference>
<evidence type="ECO:0000256" key="1">
    <source>
        <dbReference type="ARBA" id="ARBA00004651"/>
    </source>
</evidence>
<dbReference type="InterPro" id="IPR001757">
    <property type="entry name" value="P_typ_ATPase"/>
</dbReference>
<dbReference type="InterPro" id="IPR059000">
    <property type="entry name" value="ATPase_P-type_domA"/>
</dbReference>
<dbReference type="Gene3D" id="3.40.50.1000">
    <property type="entry name" value="HAD superfamily/HAD-like"/>
    <property type="match status" value="1"/>
</dbReference>
<organism evidence="13 14">
    <name type="scientific">Pseudonocardia thermophila</name>
    <dbReference type="NCBI Taxonomy" id="1848"/>
    <lineage>
        <taxon>Bacteria</taxon>
        <taxon>Bacillati</taxon>
        <taxon>Actinomycetota</taxon>
        <taxon>Actinomycetes</taxon>
        <taxon>Pseudonocardiales</taxon>
        <taxon>Pseudonocardiaceae</taxon>
        <taxon>Pseudonocardia</taxon>
    </lineage>
</organism>
<dbReference type="SUPFAM" id="SSF81665">
    <property type="entry name" value="Calcium ATPase, transmembrane domain M"/>
    <property type="match status" value="1"/>
</dbReference>
<evidence type="ECO:0000256" key="3">
    <source>
        <dbReference type="ARBA" id="ARBA00022475"/>
    </source>
</evidence>
<dbReference type="InterPro" id="IPR023299">
    <property type="entry name" value="ATPase_P-typ_cyto_dom_N"/>
</dbReference>
<feature type="domain" description="Cation-transporting P-type ATPase N-terminal" evidence="12">
    <location>
        <begin position="1"/>
        <end position="60"/>
    </location>
</feature>
<dbReference type="InterPro" id="IPR050510">
    <property type="entry name" value="Cation_transp_ATPase_P-type"/>
</dbReference>
<comment type="catalytic activity">
    <reaction evidence="10">
        <text>ATP + H2O = ADP + phosphate + H(+)</text>
        <dbReference type="Rhea" id="RHEA:13065"/>
        <dbReference type="ChEBI" id="CHEBI:15377"/>
        <dbReference type="ChEBI" id="CHEBI:15378"/>
        <dbReference type="ChEBI" id="CHEBI:30616"/>
        <dbReference type="ChEBI" id="CHEBI:43474"/>
        <dbReference type="ChEBI" id="CHEBI:456216"/>
    </reaction>
</comment>
<feature type="transmembrane region" description="Helical" evidence="11">
    <location>
        <begin position="242"/>
        <end position="266"/>
    </location>
</feature>
<dbReference type="Pfam" id="PF00690">
    <property type="entry name" value="Cation_ATPase_N"/>
    <property type="match status" value="1"/>
</dbReference>
<dbReference type="NCBIfam" id="TIGR01494">
    <property type="entry name" value="ATPase_P-type"/>
    <property type="match status" value="2"/>
</dbReference>
<feature type="transmembrane region" description="Helical" evidence="11">
    <location>
        <begin position="832"/>
        <end position="851"/>
    </location>
</feature>
<feature type="transmembrane region" description="Helical" evidence="11">
    <location>
        <begin position="63"/>
        <end position="80"/>
    </location>
</feature>
<dbReference type="Proteomes" id="UP000184363">
    <property type="component" value="Unassembled WGS sequence"/>
</dbReference>
<dbReference type="Pfam" id="PF00122">
    <property type="entry name" value="E1-E2_ATPase"/>
    <property type="match status" value="1"/>
</dbReference>
<accession>A0A1M6XMT1</accession>
<dbReference type="InterPro" id="IPR023298">
    <property type="entry name" value="ATPase_P-typ_TM_dom_sf"/>
</dbReference>
<dbReference type="GO" id="GO:0005524">
    <property type="term" value="F:ATP binding"/>
    <property type="evidence" value="ECO:0007669"/>
    <property type="project" value="UniProtKB-KW"/>
</dbReference>
<dbReference type="SMART" id="SM00831">
    <property type="entry name" value="Cation_ATPase_N"/>
    <property type="match status" value="1"/>
</dbReference>
<feature type="transmembrane region" description="Helical" evidence="11">
    <location>
        <begin position="799"/>
        <end position="820"/>
    </location>
</feature>
<dbReference type="PROSITE" id="PS00154">
    <property type="entry name" value="ATPASE_E1_E2"/>
    <property type="match status" value="1"/>
</dbReference>
<dbReference type="Gene3D" id="3.40.1110.10">
    <property type="entry name" value="Calcium-transporting ATPase, cytoplasmic domain N"/>
    <property type="match status" value="1"/>
</dbReference>
<dbReference type="SFLD" id="SFLDF00027">
    <property type="entry name" value="p-type_atpase"/>
    <property type="match status" value="1"/>
</dbReference>
<dbReference type="EMBL" id="FRAP01000017">
    <property type="protein sequence ID" value="SHL07218.1"/>
    <property type="molecule type" value="Genomic_DNA"/>
</dbReference>
<dbReference type="InterPro" id="IPR006068">
    <property type="entry name" value="ATPase_P-typ_cation-transptr_C"/>
</dbReference>
<keyword evidence="3" id="KW-1003">Cell membrane</keyword>
<dbReference type="AlphaFoldDB" id="A0A1M6XMT1"/>
<dbReference type="STRING" id="1848.SAMN05443637_11791"/>
<evidence type="ECO:0000256" key="8">
    <source>
        <dbReference type="ARBA" id="ARBA00022989"/>
    </source>
</evidence>
<dbReference type="PRINTS" id="PR00119">
    <property type="entry name" value="CATATPASE"/>
</dbReference>
<comment type="subcellular location">
    <subcellularLocation>
        <location evidence="1">Cell membrane</location>
        <topology evidence="1">Multi-pass membrane protein</topology>
    </subcellularLocation>
</comment>
<evidence type="ECO:0000256" key="11">
    <source>
        <dbReference type="SAM" id="Phobius"/>
    </source>
</evidence>
<dbReference type="SUPFAM" id="SSF81660">
    <property type="entry name" value="Metal cation-transporting ATPase, ATP-binding domain N"/>
    <property type="match status" value="1"/>
</dbReference>
<dbReference type="InterPro" id="IPR008250">
    <property type="entry name" value="ATPase_P-typ_transduc_dom_A_sf"/>
</dbReference>
<evidence type="ECO:0000259" key="12">
    <source>
        <dbReference type="SMART" id="SM00831"/>
    </source>
</evidence>
<dbReference type="SUPFAM" id="SSF81653">
    <property type="entry name" value="Calcium ATPase, transduction domain A"/>
    <property type="match status" value="1"/>
</dbReference>
<dbReference type="Gene3D" id="1.20.1110.10">
    <property type="entry name" value="Calcium-transporting ATPase, transmembrane domain"/>
    <property type="match status" value="1"/>
</dbReference>
<evidence type="ECO:0000256" key="7">
    <source>
        <dbReference type="ARBA" id="ARBA00022967"/>
    </source>
</evidence>
<keyword evidence="9 11" id="KW-0472">Membrane</keyword>
<reference evidence="13 14" key="1">
    <citation type="submission" date="2016-11" db="EMBL/GenBank/DDBJ databases">
        <authorList>
            <person name="Jaros S."/>
            <person name="Januszkiewicz K."/>
            <person name="Wedrychowicz H."/>
        </authorList>
    </citation>
    <scope>NUCLEOTIDE SEQUENCE [LARGE SCALE GENOMIC DNA]</scope>
    <source>
        <strain evidence="13 14">DSM 43832</strain>
    </source>
</reference>
<dbReference type="SUPFAM" id="SSF56784">
    <property type="entry name" value="HAD-like"/>
    <property type="match status" value="1"/>
</dbReference>
<feature type="transmembrane region" description="Helical" evidence="11">
    <location>
        <begin position="35"/>
        <end position="57"/>
    </location>
</feature>
<feature type="transmembrane region" description="Helical" evidence="11">
    <location>
        <begin position="733"/>
        <end position="752"/>
    </location>
</feature>
<dbReference type="GO" id="GO:0005886">
    <property type="term" value="C:plasma membrane"/>
    <property type="evidence" value="ECO:0007669"/>
    <property type="project" value="UniProtKB-SubCell"/>
</dbReference>
<dbReference type="Pfam" id="PF00689">
    <property type="entry name" value="Cation_ATPase_C"/>
    <property type="match status" value="1"/>
</dbReference>
<keyword evidence="8 11" id="KW-1133">Transmembrane helix</keyword>
<evidence type="ECO:0000313" key="14">
    <source>
        <dbReference type="Proteomes" id="UP000184363"/>
    </source>
</evidence>
<gene>
    <name evidence="13" type="ORF">SAMN05443637_11791</name>
</gene>